<dbReference type="Pfam" id="PF10601">
    <property type="entry name" value="zf-LITAF-like"/>
    <property type="match status" value="1"/>
</dbReference>
<evidence type="ECO:0000256" key="2">
    <source>
        <dbReference type="ARBA" id="ARBA00004481"/>
    </source>
</evidence>
<comment type="similarity">
    <text evidence="4">Belongs to the CDIP1/LITAF family.</text>
</comment>
<keyword evidence="6" id="KW-0862">Zinc</keyword>
<evidence type="ECO:0000313" key="11">
    <source>
        <dbReference type="EMBL" id="CAJ0563511.1"/>
    </source>
</evidence>
<evidence type="ECO:0000259" key="10">
    <source>
        <dbReference type="PROSITE" id="PS51837"/>
    </source>
</evidence>
<dbReference type="PANTHER" id="PTHR23292:SF6">
    <property type="entry name" value="FI16602P1-RELATED"/>
    <property type="match status" value="1"/>
</dbReference>
<dbReference type="SMART" id="SM00714">
    <property type="entry name" value="LITAF"/>
    <property type="match status" value="1"/>
</dbReference>
<name>A0AA36C951_9BILA</name>
<evidence type="ECO:0000256" key="8">
    <source>
        <dbReference type="SAM" id="MobiDB-lite"/>
    </source>
</evidence>
<dbReference type="AlphaFoldDB" id="A0AA36C951"/>
<evidence type="ECO:0000256" key="6">
    <source>
        <dbReference type="ARBA" id="ARBA00022833"/>
    </source>
</evidence>
<dbReference type="EMBL" id="CATQJA010000717">
    <property type="protein sequence ID" value="CAJ0563511.1"/>
    <property type="molecule type" value="Genomic_DNA"/>
</dbReference>
<evidence type="ECO:0000313" key="12">
    <source>
        <dbReference type="Proteomes" id="UP001177023"/>
    </source>
</evidence>
<protein>
    <recommendedName>
        <fullName evidence="10">LITAF domain-containing protein</fullName>
    </recommendedName>
</protein>
<evidence type="ECO:0000256" key="4">
    <source>
        <dbReference type="ARBA" id="ARBA00005975"/>
    </source>
</evidence>
<keyword evidence="5" id="KW-0479">Metal-binding</keyword>
<keyword evidence="7 9" id="KW-0472">Membrane</keyword>
<feature type="domain" description="LITAF" evidence="10">
    <location>
        <begin position="78"/>
        <end position="161"/>
    </location>
</feature>
<feature type="region of interest" description="Disordered" evidence="8">
    <location>
        <begin position="1"/>
        <end position="68"/>
    </location>
</feature>
<proteinExistence type="inferred from homology"/>
<sequence length="162" mass="18128">MGDEKGAEANFGELSNTWPRRPPYPDAQNSSVYPSVPGPAPYPQQNYGAYPPSPQPQMHQYPSQPTYQPSAPAHVITVQPTTVILNHQLGPYSCSVTCPNCHQTASTEVIYNAGLFAWLICGIMFIFGFWCCCCIPFCIDSCQDAEHRCRNCRHYLGTYKRM</sequence>
<evidence type="ECO:0000256" key="5">
    <source>
        <dbReference type="ARBA" id="ARBA00022723"/>
    </source>
</evidence>
<feature type="compositionally biased region" description="Polar residues" evidence="8">
    <location>
        <begin position="56"/>
        <end position="68"/>
    </location>
</feature>
<accession>A0AA36C951</accession>
<dbReference type="GO" id="GO:0031902">
    <property type="term" value="C:late endosome membrane"/>
    <property type="evidence" value="ECO:0007669"/>
    <property type="project" value="UniProtKB-SubCell"/>
</dbReference>
<dbReference type="InterPro" id="IPR037519">
    <property type="entry name" value="LITAF_fam"/>
</dbReference>
<evidence type="ECO:0000256" key="3">
    <source>
        <dbReference type="ARBA" id="ARBA00004630"/>
    </source>
</evidence>
<dbReference type="InterPro" id="IPR006629">
    <property type="entry name" value="LITAF"/>
</dbReference>
<gene>
    <name evidence="11" type="ORF">MSPICULIGERA_LOCUS2465</name>
</gene>
<comment type="caution">
    <text evidence="11">The sequence shown here is derived from an EMBL/GenBank/DDBJ whole genome shotgun (WGS) entry which is preliminary data.</text>
</comment>
<evidence type="ECO:0000256" key="9">
    <source>
        <dbReference type="SAM" id="Phobius"/>
    </source>
</evidence>
<dbReference type="PANTHER" id="PTHR23292">
    <property type="entry name" value="LIPOPOLYSACCHARIDE-INDUCED TUMOR NECROSIS FACTOR-ALPHA FACTOR"/>
    <property type="match status" value="1"/>
</dbReference>
<feature type="non-terminal residue" evidence="11">
    <location>
        <position position="1"/>
    </location>
</feature>
<reference evidence="11" key="1">
    <citation type="submission" date="2023-06" db="EMBL/GenBank/DDBJ databases">
        <authorList>
            <person name="Delattre M."/>
        </authorList>
    </citation>
    <scope>NUCLEOTIDE SEQUENCE</scope>
    <source>
        <strain evidence="11">AF72</strain>
    </source>
</reference>
<dbReference type="Proteomes" id="UP001177023">
    <property type="component" value="Unassembled WGS sequence"/>
</dbReference>
<keyword evidence="9" id="KW-1133">Transmembrane helix</keyword>
<feature type="transmembrane region" description="Helical" evidence="9">
    <location>
        <begin position="109"/>
        <end position="130"/>
    </location>
</feature>
<dbReference type="GO" id="GO:0008270">
    <property type="term" value="F:zinc ion binding"/>
    <property type="evidence" value="ECO:0007669"/>
    <property type="project" value="TreeGrafter"/>
</dbReference>
<dbReference type="GO" id="GO:0005765">
    <property type="term" value="C:lysosomal membrane"/>
    <property type="evidence" value="ECO:0007669"/>
    <property type="project" value="UniProtKB-SubCell"/>
</dbReference>
<dbReference type="PROSITE" id="PS51837">
    <property type="entry name" value="LITAF"/>
    <property type="match status" value="1"/>
</dbReference>
<keyword evidence="9" id="KW-0812">Transmembrane</keyword>
<evidence type="ECO:0000256" key="1">
    <source>
        <dbReference type="ARBA" id="ARBA00004414"/>
    </source>
</evidence>
<comment type="subcellular location">
    <subcellularLocation>
        <location evidence="2">Endosome membrane</location>
        <topology evidence="2">Peripheral membrane protein</topology>
    </subcellularLocation>
    <subcellularLocation>
        <location evidence="1">Late endosome membrane</location>
    </subcellularLocation>
    <subcellularLocation>
        <location evidence="3">Lysosome membrane</location>
        <topology evidence="3">Peripheral membrane protein</topology>
        <orientation evidence="3">Cytoplasmic side</orientation>
    </subcellularLocation>
</comment>
<keyword evidence="12" id="KW-1185">Reference proteome</keyword>
<organism evidence="11 12">
    <name type="scientific">Mesorhabditis spiculigera</name>
    <dbReference type="NCBI Taxonomy" id="96644"/>
    <lineage>
        <taxon>Eukaryota</taxon>
        <taxon>Metazoa</taxon>
        <taxon>Ecdysozoa</taxon>
        <taxon>Nematoda</taxon>
        <taxon>Chromadorea</taxon>
        <taxon>Rhabditida</taxon>
        <taxon>Rhabditina</taxon>
        <taxon>Rhabditomorpha</taxon>
        <taxon>Rhabditoidea</taxon>
        <taxon>Rhabditidae</taxon>
        <taxon>Mesorhabditinae</taxon>
        <taxon>Mesorhabditis</taxon>
    </lineage>
</organism>
<evidence type="ECO:0000256" key="7">
    <source>
        <dbReference type="ARBA" id="ARBA00023136"/>
    </source>
</evidence>